<dbReference type="InterPro" id="IPR007969">
    <property type="entry name" value="DUF732"/>
</dbReference>
<dbReference type="Proteomes" id="UP000006158">
    <property type="component" value="Chromosome"/>
</dbReference>
<keyword evidence="2" id="KW-1133">Transmembrane helix</keyword>
<evidence type="ECO:0000313" key="5">
    <source>
        <dbReference type="Proteomes" id="UP000006158"/>
    </source>
</evidence>
<feature type="region of interest" description="Disordered" evidence="1">
    <location>
        <begin position="102"/>
        <end position="125"/>
    </location>
</feature>
<name>I7GG32_MYCS2</name>
<dbReference type="AlphaFoldDB" id="I7GG32"/>
<reference evidence="4 5" key="2">
    <citation type="journal article" date="2009" name="Genome Res.">
        <title>Ortho-proteogenomics: multiple proteomes investigation through orthology and a new MS-based protocol.</title>
        <authorList>
            <person name="Gallien S."/>
            <person name="Perrodou E."/>
            <person name="Carapito C."/>
            <person name="Deshayes C."/>
            <person name="Reyrat J.M."/>
            <person name="Van Dorsselaer A."/>
            <person name="Poch O."/>
            <person name="Schaeffer C."/>
            <person name="Lecompte O."/>
        </authorList>
    </citation>
    <scope>NUCLEOTIDE SEQUENCE [LARGE SCALE GENOMIC DNA]</scope>
    <source>
        <strain evidence="5">ATCC 700084 / mc(2)155</strain>
    </source>
</reference>
<feature type="domain" description="DUF732" evidence="3">
    <location>
        <begin position="173"/>
        <end position="220"/>
    </location>
</feature>
<dbReference type="PATRIC" id="fig|246196.56.peg.6687"/>
<proteinExistence type="predicted"/>
<evidence type="ECO:0000256" key="2">
    <source>
        <dbReference type="SAM" id="Phobius"/>
    </source>
</evidence>
<feature type="transmembrane region" description="Helical" evidence="2">
    <location>
        <begin position="141"/>
        <end position="162"/>
    </location>
</feature>
<evidence type="ECO:0000313" key="4">
    <source>
        <dbReference type="EMBL" id="AFP42981.1"/>
    </source>
</evidence>
<protein>
    <recommendedName>
        <fullName evidence="3">DUF732 domain-containing protein</fullName>
    </recommendedName>
</protein>
<gene>
    <name evidence="4" type="ordered locus">MSMEI_6555</name>
</gene>
<sequence>MGTRLHRLGGRFDRYGVDDFGAAPRRNACACSPSVATDGGSGRQSTYANHAGGMPMSCPYCGFEVAADGTCSRCGRAESSVSLSGWRPDPTARYEGRYYTAGRPTNRVRNGKHEASDPTGGQMLPDYVELPASRSSIRTTWITTGAVTAIIVMAAAMAWGLLVAHRRPPPPPETGYLAALRDTGLMNQFNSDANAIAHGHQVCRRLEDGEPQQGQPADKIAVDTFCPHFAQGFHVLDTVKVSGIFVLTDSLGAEGIAVDGSSCTGNSGYSDIGPDTDVTVKNGKGEILTTTTLGRGTGGSAECRFTFAFPVTEGEDLYIVSVGRRGEFRYSFDQLRSRGVQVHLGT</sequence>
<keyword evidence="2" id="KW-0812">Transmembrane</keyword>
<dbReference type="Pfam" id="PF05305">
    <property type="entry name" value="DUF732"/>
    <property type="match status" value="1"/>
</dbReference>
<keyword evidence="2" id="KW-0472">Membrane</keyword>
<evidence type="ECO:0000256" key="1">
    <source>
        <dbReference type="SAM" id="MobiDB-lite"/>
    </source>
</evidence>
<accession>I7GG32</accession>
<dbReference type="EMBL" id="CP001663">
    <property type="protein sequence ID" value="AFP42981.1"/>
    <property type="molecule type" value="Genomic_DNA"/>
</dbReference>
<reference evidence="4 5" key="1">
    <citation type="journal article" date="2007" name="Genome Biol.">
        <title>Interrupted coding sequences in Mycobacterium smegmatis: authentic mutations or sequencing errors?</title>
        <authorList>
            <person name="Deshayes C."/>
            <person name="Perrodou E."/>
            <person name="Gallien S."/>
            <person name="Euphrasie D."/>
            <person name="Schaeffer C."/>
            <person name="Van-Dorsselaer A."/>
            <person name="Poch O."/>
            <person name="Lecompte O."/>
            <person name="Reyrat J.M."/>
        </authorList>
    </citation>
    <scope>NUCLEOTIDE SEQUENCE [LARGE SCALE GENOMIC DNA]</scope>
    <source>
        <strain evidence="5">ATCC 700084 / mc(2)155</strain>
    </source>
</reference>
<organism evidence="4 5">
    <name type="scientific">Mycolicibacterium smegmatis (strain ATCC 700084 / mc(2)155)</name>
    <name type="common">Mycobacterium smegmatis</name>
    <dbReference type="NCBI Taxonomy" id="246196"/>
    <lineage>
        <taxon>Bacteria</taxon>
        <taxon>Bacillati</taxon>
        <taxon>Actinomycetota</taxon>
        <taxon>Actinomycetes</taxon>
        <taxon>Mycobacteriales</taxon>
        <taxon>Mycobacteriaceae</taxon>
        <taxon>Mycolicibacterium</taxon>
    </lineage>
</organism>
<evidence type="ECO:0000259" key="3">
    <source>
        <dbReference type="Pfam" id="PF05305"/>
    </source>
</evidence>
<dbReference type="KEGG" id="msg:MSMEI_6555"/>